<feature type="region of interest" description="Disordered" evidence="1">
    <location>
        <begin position="1"/>
        <end position="24"/>
    </location>
</feature>
<dbReference type="AlphaFoldDB" id="A0A1G7G147"/>
<dbReference type="Proteomes" id="UP000198994">
    <property type="component" value="Unassembled WGS sequence"/>
</dbReference>
<reference evidence="3" key="1">
    <citation type="submission" date="2016-10" db="EMBL/GenBank/DDBJ databases">
        <authorList>
            <person name="Varghese N."/>
            <person name="Submissions S."/>
        </authorList>
    </citation>
    <scope>NUCLEOTIDE SEQUENCE [LARGE SCALE GENOMIC DNA]</scope>
    <source>
        <strain evidence="3">DSM 10146</strain>
    </source>
</reference>
<proteinExistence type="predicted"/>
<gene>
    <name evidence="2" type="ORF">SAMN04488105_10845</name>
</gene>
<keyword evidence="3" id="KW-1185">Reference proteome</keyword>
<dbReference type="InterPro" id="IPR029058">
    <property type="entry name" value="AB_hydrolase_fold"/>
</dbReference>
<dbReference type="SUPFAM" id="SSF53474">
    <property type="entry name" value="alpha/beta-Hydrolases"/>
    <property type="match status" value="1"/>
</dbReference>
<evidence type="ECO:0000313" key="3">
    <source>
        <dbReference type="Proteomes" id="UP000198994"/>
    </source>
</evidence>
<evidence type="ECO:0008006" key="4">
    <source>
        <dbReference type="Google" id="ProtNLM"/>
    </source>
</evidence>
<dbReference type="EMBL" id="FNAV01000008">
    <property type="protein sequence ID" value="SDE81837.1"/>
    <property type="molecule type" value="Genomic_DNA"/>
</dbReference>
<feature type="compositionally biased region" description="Basic and acidic residues" evidence="1">
    <location>
        <begin position="10"/>
        <end position="21"/>
    </location>
</feature>
<evidence type="ECO:0000313" key="2">
    <source>
        <dbReference type="EMBL" id="SDE81837.1"/>
    </source>
</evidence>
<sequence>MAPIESGPPLRDRQRMTEPRTPRRTATALALVAAVLMACTDRSAPDPEAVADGQDWKFAEEVPDAYREASLNIADGGLYSINPDGTNDAPLTAGEARKRLTGERHLILVHGTLYDPVETGFANPHLTIYQVARQQVSGRVALAGIGWRSGGHGIGGYLDAWKDGRGGPYGLASENAIEAARLLAEALPPPPASYDFICHSIGCDIVRRLLQSDAVRPGHVLMLSPDTDYAEMARWAERTGTPVLQVTASTDGVLGFGQYAERNRAFAPPREQGPYRSLLVDVAHYVPDRSHWSLNYWNPRRYLDHMAPLEIPALWKSYLAFLAL</sequence>
<evidence type="ECO:0000256" key="1">
    <source>
        <dbReference type="SAM" id="MobiDB-lite"/>
    </source>
</evidence>
<accession>A0A1G7G147</accession>
<protein>
    <recommendedName>
        <fullName evidence="4">Alpha/beta hydrolase</fullName>
    </recommendedName>
</protein>
<name>A0A1G7G147_9RHOB</name>
<organism evidence="2 3">
    <name type="scientific">Salipiger thiooxidans</name>
    <dbReference type="NCBI Taxonomy" id="282683"/>
    <lineage>
        <taxon>Bacteria</taxon>
        <taxon>Pseudomonadati</taxon>
        <taxon>Pseudomonadota</taxon>
        <taxon>Alphaproteobacteria</taxon>
        <taxon>Rhodobacterales</taxon>
        <taxon>Roseobacteraceae</taxon>
        <taxon>Salipiger</taxon>
    </lineage>
</organism>